<feature type="signal peptide" evidence="3">
    <location>
        <begin position="1"/>
        <end position="16"/>
    </location>
</feature>
<feature type="transmembrane region" description="Helical" evidence="2">
    <location>
        <begin position="126"/>
        <end position="149"/>
    </location>
</feature>
<name>A0AA36M7D3_CYLNA</name>
<evidence type="ECO:0000313" key="4">
    <source>
        <dbReference type="EMBL" id="CAJ0601984.1"/>
    </source>
</evidence>
<reference evidence="4" key="1">
    <citation type="submission" date="2023-07" db="EMBL/GenBank/DDBJ databases">
        <authorList>
            <consortium name="CYATHOMIX"/>
        </authorList>
    </citation>
    <scope>NUCLEOTIDE SEQUENCE</scope>
    <source>
        <strain evidence="4">N/A</strain>
    </source>
</reference>
<proteinExistence type="predicted"/>
<keyword evidence="3" id="KW-0732">Signal</keyword>
<gene>
    <name evidence="4" type="ORF">CYNAS_LOCUS13967</name>
</gene>
<feature type="chain" id="PRO_5041345586" evidence="3">
    <location>
        <begin position="17"/>
        <end position="251"/>
    </location>
</feature>
<protein>
    <submittedName>
        <fullName evidence="4">Uncharacterized protein</fullName>
    </submittedName>
</protein>
<evidence type="ECO:0000256" key="1">
    <source>
        <dbReference type="SAM" id="Coils"/>
    </source>
</evidence>
<keyword evidence="1" id="KW-0175">Coiled coil</keyword>
<feature type="coiled-coil region" evidence="1">
    <location>
        <begin position="149"/>
        <end position="179"/>
    </location>
</feature>
<comment type="caution">
    <text evidence="4">The sequence shown here is derived from an EMBL/GenBank/DDBJ whole genome shotgun (WGS) entry which is preliminary data.</text>
</comment>
<keyword evidence="2" id="KW-1133">Transmembrane helix</keyword>
<dbReference type="AlphaFoldDB" id="A0AA36M7D3"/>
<keyword evidence="2" id="KW-0812">Transmembrane</keyword>
<sequence>MRLLAYVLCIEVLVNSKSYESDDEEKVEHVIKERDSKMSTKDSGDGDLIPVIDADVDHIEDVPNPDDTTDDAFIIKEEIRGRPERVAKREAESLSLQRSALDEPKKVEIPKIVSDRKYEEEIDFPLWIFLLLVPLVVTLIIAIGCFAFYKRAYDKVAKENEEKKAMEKAIQSKKEADERQKAGLPMSALDLDPTGHPVGIKVMRDPDLDSAAREEAPRVYRMIYTKNKWKTVDRVPSDMSFEIPSDSFCAS</sequence>
<organism evidence="4 5">
    <name type="scientific">Cylicocyclus nassatus</name>
    <name type="common">Nematode worm</name>
    <dbReference type="NCBI Taxonomy" id="53992"/>
    <lineage>
        <taxon>Eukaryota</taxon>
        <taxon>Metazoa</taxon>
        <taxon>Ecdysozoa</taxon>
        <taxon>Nematoda</taxon>
        <taxon>Chromadorea</taxon>
        <taxon>Rhabditida</taxon>
        <taxon>Rhabditina</taxon>
        <taxon>Rhabditomorpha</taxon>
        <taxon>Strongyloidea</taxon>
        <taxon>Strongylidae</taxon>
        <taxon>Cylicocyclus</taxon>
    </lineage>
</organism>
<evidence type="ECO:0000313" key="5">
    <source>
        <dbReference type="Proteomes" id="UP001176961"/>
    </source>
</evidence>
<keyword evidence="5" id="KW-1185">Reference proteome</keyword>
<dbReference type="EMBL" id="CATQJL010000305">
    <property type="protein sequence ID" value="CAJ0601984.1"/>
    <property type="molecule type" value="Genomic_DNA"/>
</dbReference>
<dbReference type="Proteomes" id="UP001176961">
    <property type="component" value="Unassembled WGS sequence"/>
</dbReference>
<accession>A0AA36M7D3</accession>
<evidence type="ECO:0000256" key="3">
    <source>
        <dbReference type="SAM" id="SignalP"/>
    </source>
</evidence>
<keyword evidence="2" id="KW-0472">Membrane</keyword>
<evidence type="ECO:0000256" key="2">
    <source>
        <dbReference type="SAM" id="Phobius"/>
    </source>
</evidence>